<keyword evidence="2" id="KW-0472">Membrane</keyword>
<evidence type="ECO:0000256" key="2">
    <source>
        <dbReference type="SAM" id="Phobius"/>
    </source>
</evidence>
<evidence type="ECO:0000256" key="3">
    <source>
        <dbReference type="SAM" id="SignalP"/>
    </source>
</evidence>
<dbReference type="AlphaFoldDB" id="A0A1M6DCB0"/>
<dbReference type="Proteomes" id="UP000184335">
    <property type="component" value="Unassembled WGS sequence"/>
</dbReference>
<dbReference type="RefSeq" id="WP_073178942.1">
    <property type="nucleotide sequence ID" value="NZ_FQYI01000003.1"/>
</dbReference>
<sequence length="208" mass="23497">MKNILLQLKLASFVLLFSLAAKAQHSNPTITIPEIDTRVFIENSAPTESEPMPMPDLSVPAQPMPKFQSHAEKFEKLAEEVRRETQNISVATKTNPEPDWMKAIDPHKGKIPFYTVVPIDSTHVMQEDGTWKPRYPDYIPGMNNAARHAKSSGDFNFAFLLIPLALLAIGTLIWFLASKNKKQNYQNPNNNTARCSKEFDPSRLYGKN</sequence>
<dbReference type="STRING" id="1118202.SAMN05443429_103193"/>
<evidence type="ECO:0000313" key="4">
    <source>
        <dbReference type="EMBL" id="SHI70819.1"/>
    </source>
</evidence>
<keyword evidence="5" id="KW-1185">Reference proteome</keyword>
<feature type="transmembrane region" description="Helical" evidence="2">
    <location>
        <begin position="157"/>
        <end position="177"/>
    </location>
</feature>
<proteinExistence type="predicted"/>
<feature type="region of interest" description="Disordered" evidence="1">
    <location>
        <begin position="185"/>
        <end position="208"/>
    </location>
</feature>
<feature type="signal peptide" evidence="3">
    <location>
        <begin position="1"/>
        <end position="23"/>
    </location>
</feature>
<feature type="chain" id="PRO_5012500218" evidence="3">
    <location>
        <begin position="24"/>
        <end position="208"/>
    </location>
</feature>
<evidence type="ECO:0000313" key="5">
    <source>
        <dbReference type="Proteomes" id="UP000184335"/>
    </source>
</evidence>
<keyword evidence="2" id="KW-1133">Transmembrane helix</keyword>
<gene>
    <name evidence="4" type="ORF">SAMN05443429_103193</name>
</gene>
<reference evidence="4 5" key="1">
    <citation type="submission" date="2016-11" db="EMBL/GenBank/DDBJ databases">
        <authorList>
            <person name="Jaros S."/>
            <person name="Januszkiewicz K."/>
            <person name="Wedrychowicz H."/>
        </authorList>
    </citation>
    <scope>NUCLEOTIDE SEQUENCE [LARGE SCALE GENOMIC DNA]</scope>
    <source>
        <strain evidence="4 5">DSM 25479</strain>
    </source>
</reference>
<dbReference type="EMBL" id="FQYI01000003">
    <property type="protein sequence ID" value="SHI70819.1"/>
    <property type="molecule type" value="Genomic_DNA"/>
</dbReference>
<evidence type="ECO:0000256" key="1">
    <source>
        <dbReference type="SAM" id="MobiDB-lite"/>
    </source>
</evidence>
<accession>A0A1M6DCB0</accession>
<protein>
    <submittedName>
        <fullName evidence="4">Uncharacterized protein</fullName>
    </submittedName>
</protein>
<keyword evidence="2" id="KW-0812">Transmembrane</keyword>
<organism evidence="4 5">
    <name type="scientific">Cruoricaptor ignavus</name>
    <dbReference type="NCBI Taxonomy" id="1118202"/>
    <lineage>
        <taxon>Bacteria</taxon>
        <taxon>Pseudomonadati</taxon>
        <taxon>Bacteroidota</taxon>
        <taxon>Flavobacteriia</taxon>
        <taxon>Flavobacteriales</taxon>
        <taxon>Weeksellaceae</taxon>
        <taxon>Cruoricaptor</taxon>
    </lineage>
</organism>
<name>A0A1M6DCB0_9FLAO</name>
<keyword evidence="3" id="KW-0732">Signal</keyword>